<dbReference type="InterPro" id="IPR057854">
    <property type="entry name" value="TPR_WDR11"/>
</dbReference>
<dbReference type="GeneID" id="100377191"/>
<feature type="compositionally biased region" description="Polar residues" evidence="1">
    <location>
        <begin position="697"/>
        <end position="708"/>
    </location>
</feature>
<dbReference type="InterPro" id="IPR057853">
    <property type="entry name" value="Beta-prop_WDR11_2nd"/>
</dbReference>
<evidence type="ECO:0000259" key="3">
    <source>
        <dbReference type="Pfam" id="PF23752"/>
    </source>
</evidence>
<name>A0ABM0MLX5_SACKO</name>
<accession>A0ABM0MLX5</accession>
<protein>
    <submittedName>
        <fullName evidence="6">WD repeat-containing protein 11</fullName>
    </submittedName>
</protein>
<reference evidence="6" key="1">
    <citation type="submission" date="2025-08" db="UniProtKB">
        <authorList>
            <consortium name="RefSeq"/>
        </authorList>
    </citation>
    <scope>IDENTIFICATION</scope>
    <source>
        <tissue evidence="6">Testes</tissue>
    </source>
</reference>
<dbReference type="Proteomes" id="UP000694865">
    <property type="component" value="Unplaced"/>
</dbReference>
<dbReference type="Pfam" id="PF23753">
    <property type="entry name" value="TPR_WDR11"/>
    <property type="match status" value="1"/>
</dbReference>
<evidence type="ECO:0000256" key="1">
    <source>
        <dbReference type="SAM" id="MobiDB-lite"/>
    </source>
</evidence>
<evidence type="ECO:0000313" key="6">
    <source>
        <dbReference type="RefSeq" id="XP_006821016.1"/>
    </source>
</evidence>
<dbReference type="SUPFAM" id="SSF50978">
    <property type="entry name" value="WD40 repeat-like"/>
    <property type="match status" value="2"/>
</dbReference>
<dbReference type="InterPro" id="IPR036322">
    <property type="entry name" value="WD40_repeat_dom_sf"/>
</dbReference>
<dbReference type="Pfam" id="PF23751">
    <property type="entry name" value="Beta-prop_WDR11_1st"/>
    <property type="match status" value="1"/>
</dbReference>
<feature type="region of interest" description="Disordered" evidence="1">
    <location>
        <begin position="691"/>
        <end position="718"/>
    </location>
</feature>
<dbReference type="RefSeq" id="XP_006821016.1">
    <property type="nucleotide sequence ID" value="XM_006820953.1"/>
</dbReference>
<dbReference type="PANTHER" id="PTHR14593">
    <property type="entry name" value="WD REPEAT-CONTAINING PROTEIN 11"/>
    <property type="match status" value="1"/>
</dbReference>
<feature type="compositionally biased region" description="Low complexity" evidence="1">
    <location>
        <begin position="709"/>
        <end position="718"/>
    </location>
</feature>
<keyword evidence="5" id="KW-1185">Reference proteome</keyword>
<evidence type="ECO:0000259" key="2">
    <source>
        <dbReference type="Pfam" id="PF23751"/>
    </source>
</evidence>
<sequence length="1326" mass="147935">MSSQTELQKHLSNLKLSSKTLTGLLHNNNKGAADWGWQGMVAYGCQNFVVVLDTRTVQVLQTLERHRAPVLKVKWARQNYHHSKRSPYTLRLASADYHGRIVVWDIKQATIRAEFQDGNKPILEMDWLSTQDASHDLLAALHPPYSIILWNADTGTKLWKKSFTETILSFAFDPFDPTCITLLGPECILFISDFYISKPPSSNGKKFYIDSTPTTGSTSGPTGGERKGSARTAFRKVKMLVGEGKPRLLCHTTFNSAGCAKQCLTHLVCHMMINSAGCAKRCLILAKCAIRCLTQGCRKENASLNECLQLTYLQSCPHHLLQRDVLMCLHENGSITVRVRRRAGSIGGLNSAATTPVDQIGNFGNSIGDSSSATSISENQHDVIYDVRCQSDHLRVTKHVRPFGIYACPCSERQVALIMNDGRVLIWTLKTTEHTPVPTNNHAASLSPLHSPGYSSSNGSFEFVPAVKDDAQPQMEVRTEKSSQALPYPKICLNDLIGQVQSLGGDQLQTGKGVVLKFVLVGLLNGVVAPPTVIRMCPPLTTKNYNTYQPLVALGTSSGLVQIFNLSSGLLWREYNIHIAPIRGIEWVNLNSFLSYSFANPGNSGLVRNELILTDMLTGRTTLFRGEKSNDESPVEMLKVSHLKQYFILVFKEKPFELWDLRTGTLLREMPKNFPMITALEWSPSSNLRSLKKRQAQENASTTSIPVQSSDSATSTSSLSLLGNENQLKGGQPLTVKEHFVFTDGNGLLYHFFVEGNIIKDGAKIPPESGMGSVTCIAWKGDTIVLGDVDGNLSIWDLKARVSRAVPTHRGWIKKIKFAPGKGNHKLIVLYNDGMDIWDTKDVEQVSSIRSPREIAKISDVEWATSDKPIVATNDSCIRVFELNLKISSAPLDELAIADPLFCPHLLPSKAALNMKYLLQHQPWNTEYKLHLDCLSKDMPDGDEIINMVNDQFKVMPADVKHFLPYCPNGISQRCLLTARLFGDEAEVNFWTVALYYLRSEQSRLACLIHKSMAHSGHNYTKTNYQNSHDVVPQSDPPSDVFLPSNSQHDFLSVASDRSNVRTCACLNEPPLDTCYDILCDNQSYQRYQLDRVHLHDNKRTSYEHTQKVAENFMLLGQTDRAVQLYLETDSDNDNYYVDSLRACLVATIRSSGASQSTIKLVATSLIANGKLSEGVQLLSLIEKGLDACRYLQTYGEWQQAVWLAKSTLNYVECCEVLKRWADNLCLPEVNQKSKAVLVMISLGLFHKALELLYSMHYFDRAALFADSCAEFGLLPETEETKKLVSAIYLEYAHILSSIGNRKAAAHYCNKSAEKGEHLQQELEWM</sequence>
<evidence type="ECO:0000313" key="5">
    <source>
        <dbReference type="Proteomes" id="UP000694865"/>
    </source>
</evidence>
<dbReference type="SMART" id="SM00320">
    <property type="entry name" value="WD40"/>
    <property type="match status" value="4"/>
</dbReference>
<feature type="region of interest" description="Disordered" evidence="1">
    <location>
        <begin position="207"/>
        <end position="229"/>
    </location>
</feature>
<dbReference type="InterPro" id="IPR015943">
    <property type="entry name" value="WD40/YVTN_repeat-like_dom_sf"/>
</dbReference>
<dbReference type="Gene3D" id="2.130.10.10">
    <property type="entry name" value="YVTN repeat-like/Quinoprotein amine dehydrogenase"/>
    <property type="match status" value="3"/>
</dbReference>
<feature type="compositionally biased region" description="Low complexity" evidence="1">
    <location>
        <begin position="211"/>
        <end position="220"/>
    </location>
</feature>
<dbReference type="PANTHER" id="PTHR14593:SF5">
    <property type="entry name" value="WD REPEAT-CONTAINING PROTEIN 11"/>
    <property type="match status" value="1"/>
</dbReference>
<feature type="domain" description="WDR11 second beta-propeller" evidence="3">
    <location>
        <begin position="548"/>
        <end position="840"/>
    </location>
</feature>
<dbReference type="InterPro" id="IPR039694">
    <property type="entry name" value="WDR11"/>
</dbReference>
<evidence type="ECO:0000259" key="4">
    <source>
        <dbReference type="Pfam" id="PF23753"/>
    </source>
</evidence>
<dbReference type="InterPro" id="IPR057852">
    <property type="entry name" value="Beta-prop_WDR11_1st"/>
</dbReference>
<gene>
    <name evidence="6" type="primary">WDR11</name>
</gene>
<proteinExistence type="predicted"/>
<organism evidence="5 6">
    <name type="scientific">Saccoglossus kowalevskii</name>
    <name type="common">Acorn worm</name>
    <dbReference type="NCBI Taxonomy" id="10224"/>
    <lineage>
        <taxon>Eukaryota</taxon>
        <taxon>Metazoa</taxon>
        <taxon>Hemichordata</taxon>
        <taxon>Enteropneusta</taxon>
        <taxon>Harrimaniidae</taxon>
        <taxon>Saccoglossus</taxon>
    </lineage>
</organism>
<dbReference type="InterPro" id="IPR001680">
    <property type="entry name" value="WD40_rpt"/>
</dbReference>
<feature type="domain" description="WDR11 TPR" evidence="4">
    <location>
        <begin position="967"/>
        <end position="1273"/>
    </location>
</feature>
<dbReference type="Pfam" id="PF23752">
    <property type="entry name" value="Beta-prop_WDR11_2nd"/>
    <property type="match status" value="1"/>
</dbReference>
<feature type="domain" description="WDR11 first beta-propeller" evidence="2">
    <location>
        <begin position="27"/>
        <end position="184"/>
    </location>
</feature>